<sequence>MALGSFPFPLLGGPNLLNFKMHRVTVGILLMMAVLPALEANDPADKNSPFYYDWHSLRVGGLICAGILCAVGIIVLMSGKCKCKFSQKHTPSQ</sequence>
<proteinExistence type="inferred from homology"/>
<evidence type="ECO:0000256" key="8">
    <source>
        <dbReference type="RuleBase" id="RU364131"/>
    </source>
</evidence>
<evidence type="ECO:0000256" key="6">
    <source>
        <dbReference type="ARBA" id="ARBA00023065"/>
    </source>
</evidence>
<dbReference type="GO" id="GO:0017080">
    <property type="term" value="F:sodium channel regulator activity"/>
    <property type="evidence" value="ECO:0007669"/>
    <property type="project" value="TreeGrafter"/>
</dbReference>
<evidence type="ECO:0000256" key="5">
    <source>
        <dbReference type="ARBA" id="ARBA00022989"/>
    </source>
</evidence>
<dbReference type="OMA" id="IVLMSEC"/>
<dbReference type="InParanoid" id="A0A6P5JH49"/>
<evidence type="ECO:0000256" key="2">
    <source>
        <dbReference type="ARBA" id="ARBA00005948"/>
    </source>
</evidence>
<keyword evidence="3 8" id="KW-0813">Transport</keyword>
<dbReference type="PANTHER" id="PTHR14132">
    <property type="entry name" value="SODIUM/POTASSIUM-TRANSPORTING ATPASE SUBUNIT GAMMA"/>
    <property type="match status" value="1"/>
</dbReference>
<dbReference type="CTD" id="5349"/>
<dbReference type="CDD" id="cd20328">
    <property type="entry name" value="FXYD3-like"/>
    <property type="match status" value="1"/>
</dbReference>
<dbReference type="PROSITE" id="PS01310">
    <property type="entry name" value="FXYD"/>
    <property type="match status" value="1"/>
</dbReference>
<comment type="similarity">
    <text evidence="2 8">Belongs to the FXYD family.</text>
</comment>
<dbReference type="GO" id="GO:0051117">
    <property type="term" value="F:ATPase binding"/>
    <property type="evidence" value="ECO:0007669"/>
    <property type="project" value="Ensembl"/>
</dbReference>
<keyword evidence="5 8" id="KW-1133">Transmembrane helix</keyword>
<dbReference type="Gene3D" id="1.20.5.780">
    <property type="entry name" value="Single helix bin"/>
    <property type="match status" value="1"/>
</dbReference>
<feature type="transmembrane region" description="Helical" evidence="8">
    <location>
        <begin position="56"/>
        <end position="78"/>
    </location>
</feature>
<comment type="subcellular location">
    <subcellularLocation>
        <location evidence="1">Membrane</location>
        <topology evidence="1">Single-pass membrane protein</topology>
    </subcellularLocation>
</comment>
<dbReference type="InterPro" id="IPR000272">
    <property type="entry name" value="Ion-transport_regulator_FXYD"/>
</dbReference>
<evidence type="ECO:0000256" key="7">
    <source>
        <dbReference type="ARBA" id="ARBA00023136"/>
    </source>
</evidence>
<feature type="chain" id="PRO_5028124545" description="FXYD domain-containing ion transport regulator" evidence="9">
    <location>
        <begin position="41"/>
        <end position="93"/>
    </location>
</feature>
<evidence type="ECO:0000256" key="1">
    <source>
        <dbReference type="ARBA" id="ARBA00004167"/>
    </source>
</evidence>
<evidence type="ECO:0000256" key="9">
    <source>
        <dbReference type="SAM" id="SignalP"/>
    </source>
</evidence>
<keyword evidence="7 8" id="KW-0472">Membrane</keyword>
<dbReference type="GO" id="GO:0043269">
    <property type="term" value="P:regulation of monoatomic ion transport"/>
    <property type="evidence" value="ECO:0007669"/>
    <property type="project" value="InterPro"/>
</dbReference>
<dbReference type="KEGG" id="pcw:110201976"/>
<dbReference type="GO" id="GO:0006811">
    <property type="term" value="P:monoatomic ion transport"/>
    <property type="evidence" value="ECO:0007669"/>
    <property type="project" value="UniProtKB-KW"/>
</dbReference>
<accession>A0A6P5JH49</accession>
<dbReference type="Proteomes" id="UP000515140">
    <property type="component" value="Unplaced"/>
</dbReference>
<dbReference type="InterPro" id="IPR047297">
    <property type="entry name" value="FXYD_motif"/>
</dbReference>
<keyword evidence="6 8" id="KW-0406">Ion transport</keyword>
<evidence type="ECO:0000256" key="3">
    <source>
        <dbReference type="ARBA" id="ARBA00022448"/>
    </source>
</evidence>
<feature type="signal peptide" evidence="9">
    <location>
        <begin position="1"/>
        <end position="40"/>
    </location>
</feature>
<protein>
    <recommendedName>
        <fullName evidence="8">FXYD domain-containing ion transport regulator</fullName>
    </recommendedName>
</protein>
<evidence type="ECO:0000313" key="11">
    <source>
        <dbReference type="RefSeq" id="XP_020833587.1"/>
    </source>
</evidence>
<evidence type="ECO:0000256" key="4">
    <source>
        <dbReference type="ARBA" id="ARBA00022692"/>
    </source>
</evidence>
<dbReference type="RefSeq" id="XP_020833587.1">
    <property type="nucleotide sequence ID" value="XM_020977928.1"/>
</dbReference>
<dbReference type="GO" id="GO:0005789">
    <property type="term" value="C:endoplasmic reticulum membrane"/>
    <property type="evidence" value="ECO:0007669"/>
    <property type="project" value="Ensembl"/>
</dbReference>
<dbReference type="AlphaFoldDB" id="A0A6P5JH49"/>
<evidence type="ECO:0000313" key="10">
    <source>
        <dbReference type="Proteomes" id="UP000515140"/>
    </source>
</evidence>
<gene>
    <name evidence="11" type="primary">FXYD3</name>
</gene>
<dbReference type="GeneID" id="110201976"/>
<dbReference type="PANTHER" id="PTHR14132:SF11">
    <property type="entry name" value="FXYD DOMAIN-CONTAINING ION TRANSPORT REGULATOR 3"/>
    <property type="match status" value="1"/>
</dbReference>
<keyword evidence="10" id="KW-1185">Reference proteome</keyword>
<keyword evidence="4 8" id="KW-0812">Transmembrane</keyword>
<keyword evidence="9" id="KW-0732">Signal</keyword>
<name>A0A6P5JH49_PHACI</name>
<reference evidence="11" key="1">
    <citation type="submission" date="2025-08" db="UniProtKB">
        <authorList>
            <consortium name="RefSeq"/>
        </authorList>
    </citation>
    <scope>IDENTIFICATION</scope>
    <source>
        <tissue evidence="11">Spleen</tissue>
    </source>
</reference>
<dbReference type="Pfam" id="PF02038">
    <property type="entry name" value="ATP1G1_PLM_MAT8"/>
    <property type="match status" value="1"/>
</dbReference>
<dbReference type="FunCoup" id="A0A6P5JH49">
    <property type="interactions" value="58"/>
</dbReference>
<organism evidence="10 11">
    <name type="scientific">Phascolarctos cinereus</name>
    <name type="common">Koala</name>
    <dbReference type="NCBI Taxonomy" id="38626"/>
    <lineage>
        <taxon>Eukaryota</taxon>
        <taxon>Metazoa</taxon>
        <taxon>Chordata</taxon>
        <taxon>Craniata</taxon>
        <taxon>Vertebrata</taxon>
        <taxon>Euteleostomi</taxon>
        <taxon>Mammalia</taxon>
        <taxon>Metatheria</taxon>
        <taxon>Diprotodontia</taxon>
        <taxon>Phascolarctidae</taxon>
        <taxon>Phascolarctos</taxon>
    </lineage>
</organism>